<keyword evidence="2" id="KW-1185">Reference proteome</keyword>
<evidence type="ECO:0000313" key="1">
    <source>
        <dbReference type="EMBL" id="ORX41903.1"/>
    </source>
</evidence>
<dbReference type="AlphaFoldDB" id="A0A1Y1UWB7"/>
<dbReference type="Pfam" id="PF13416">
    <property type="entry name" value="SBP_bac_8"/>
    <property type="match status" value="1"/>
</dbReference>
<proteinExistence type="predicted"/>
<dbReference type="OrthoDB" id="2142773at2759"/>
<protein>
    <submittedName>
        <fullName evidence="1">Uncharacterized protein</fullName>
    </submittedName>
</protein>
<dbReference type="InterPro" id="IPR006059">
    <property type="entry name" value="SBP"/>
</dbReference>
<name>A0A1Y1UWB7_9FUNG</name>
<dbReference type="STRING" id="1754191.A0A1Y1UWB7"/>
<dbReference type="EMBL" id="MCFH01000075">
    <property type="protein sequence ID" value="ORX41903.1"/>
    <property type="molecule type" value="Genomic_DNA"/>
</dbReference>
<accession>A0A1Y1UWB7</accession>
<dbReference type="Proteomes" id="UP000193719">
    <property type="component" value="Unassembled WGS sequence"/>
</dbReference>
<sequence>METYNEKDEYIKSYNLIFDKQIKRFENYLYLRTLTDIKYAIICNENDINNEDKKTLLFWNTSVVASFFSASIYVNAFPIFYANQKEKGNTFCLRVDSVGWYDNAYKTICNDRNEGDPSIPCPDIIILDTAQLTYRYYRGETLDLNKYFRNYFIKTGKSFESLVNKYSYYDYHDGNSWLAVPLSADFRIFKFNITTFDKCIEKGYDLHYPPWTWDKAFEYADIIHQCTGQPGFKVLHNYNEDLKFFVSLCQSLKVPVFIDDEKYDMKKCGLRGKANAEKLAGLKHLLENHNIEMWLNKTDVEEWQRKEYPKSLKDQPIIKYDDDIVALEMGKKNINDFYVPGTSTYLGGTGAVITKKSKYPDEAFELIEIFIDDDLPFFSDLNISITPFENVNGAKCRNRSVEAKQEFCNNILQSNGTFPYYYIYNNTTNVLYLTHIKSDNSNRGILINSSINKTFLIDNNELDNTSFMCSSKPDFKNRYITYYDEYKIELPVSESESIILKSMKDIYDHKNLEQLSETICRIYDETLKTAKPIEV</sequence>
<organism evidence="1 2">
    <name type="scientific">Piromyces finnis</name>
    <dbReference type="NCBI Taxonomy" id="1754191"/>
    <lineage>
        <taxon>Eukaryota</taxon>
        <taxon>Fungi</taxon>
        <taxon>Fungi incertae sedis</taxon>
        <taxon>Chytridiomycota</taxon>
        <taxon>Chytridiomycota incertae sedis</taxon>
        <taxon>Neocallimastigomycetes</taxon>
        <taxon>Neocallimastigales</taxon>
        <taxon>Neocallimastigaceae</taxon>
        <taxon>Piromyces</taxon>
    </lineage>
</organism>
<evidence type="ECO:0000313" key="2">
    <source>
        <dbReference type="Proteomes" id="UP000193719"/>
    </source>
</evidence>
<reference evidence="1 2" key="1">
    <citation type="submission" date="2016-08" db="EMBL/GenBank/DDBJ databases">
        <title>Genomes of anaerobic fungi encode conserved fungal cellulosomes for biomass hydrolysis.</title>
        <authorList>
            <consortium name="DOE Joint Genome Institute"/>
            <person name="Haitjema C.H."/>
            <person name="Gilmore S.P."/>
            <person name="Henske J.K."/>
            <person name="Solomon K.V."/>
            <person name="De Groot R."/>
            <person name="Kuo A."/>
            <person name="Mondo S.J."/>
            <person name="Salamov A.A."/>
            <person name="Labutti K."/>
            <person name="Zhao Z."/>
            <person name="Chiniquy J."/>
            <person name="Barry K."/>
            <person name="Brewer H.M."/>
            <person name="Purvine S.O."/>
            <person name="Wright A.T."/>
            <person name="Boxma B."/>
            <person name="Van Alen T."/>
            <person name="Hackstein J.H."/>
            <person name="Baker S.E."/>
            <person name="Grigoriev I.V."/>
            <person name="O'Malley M.A."/>
        </authorList>
    </citation>
    <scope>NUCLEOTIDE SEQUENCE [LARGE SCALE GENOMIC DNA]</scope>
    <source>
        <strain evidence="2">finn</strain>
    </source>
</reference>
<dbReference type="SUPFAM" id="SSF53850">
    <property type="entry name" value="Periplasmic binding protein-like II"/>
    <property type="match status" value="1"/>
</dbReference>
<gene>
    <name evidence="1" type="ORF">BCR36DRAFT_400548</name>
</gene>
<dbReference type="Gene3D" id="3.40.190.10">
    <property type="entry name" value="Periplasmic binding protein-like II"/>
    <property type="match status" value="1"/>
</dbReference>
<reference evidence="1 2" key="2">
    <citation type="submission" date="2016-08" db="EMBL/GenBank/DDBJ databases">
        <title>Pervasive Adenine N6-methylation of Active Genes in Fungi.</title>
        <authorList>
            <consortium name="DOE Joint Genome Institute"/>
            <person name="Mondo S.J."/>
            <person name="Dannebaum R.O."/>
            <person name="Kuo R.C."/>
            <person name="Labutti K."/>
            <person name="Haridas S."/>
            <person name="Kuo A."/>
            <person name="Salamov A."/>
            <person name="Ahrendt S.R."/>
            <person name="Lipzen A."/>
            <person name="Sullivan W."/>
            <person name="Andreopoulos W.B."/>
            <person name="Clum A."/>
            <person name="Lindquist E."/>
            <person name="Daum C."/>
            <person name="Ramamoorthy G.K."/>
            <person name="Gryganskyi A."/>
            <person name="Culley D."/>
            <person name="Magnuson J.K."/>
            <person name="James T.Y."/>
            <person name="O'Malley M.A."/>
            <person name="Stajich J.E."/>
            <person name="Spatafora J.W."/>
            <person name="Visel A."/>
            <person name="Grigoriev I.V."/>
        </authorList>
    </citation>
    <scope>NUCLEOTIDE SEQUENCE [LARGE SCALE GENOMIC DNA]</scope>
    <source>
        <strain evidence="2">finn</strain>
    </source>
</reference>
<comment type="caution">
    <text evidence="1">The sequence shown here is derived from an EMBL/GenBank/DDBJ whole genome shotgun (WGS) entry which is preliminary data.</text>
</comment>